<dbReference type="EMBL" id="CP025057">
    <property type="protein sequence ID" value="AUB31908.1"/>
    <property type="molecule type" value="Genomic_DNA"/>
</dbReference>
<evidence type="ECO:0008006" key="4">
    <source>
        <dbReference type="Google" id="ProtNLM"/>
    </source>
</evidence>
<gene>
    <name evidence="2" type="ORF">SFLOR_v1c08600</name>
</gene>
<name>A0A2K8SF87_9MOLU</name>
<keyword evidence="3" id="KW-1185">Reference proteome</keyword>
<dbReference type="PROSITE" id="PS51257">
    <property type="entry name" value="PROKAR_LIPOPROTEIN"/>
    <property type="match status" value="1"/>
</dbReference>
<dbReference type="Proteomes" id="UP000231823">
    <property type="component" value="Chromosome"/>
</dbReference>
<evidence type="ECO:0000313" key="3">
    <source>
        <dbReference type="Proteomes" id="UP000231823"/>
    </source>
</evidence>
<dbReference type="InterPro" id="IPR054816">
    <property type="entry name" value="Lipoprotein_mollicutes-type_CS"/>
</dbReference>
<dbReference type="NCBIfam" id="NF038029">
    <property type="entry name" value="LP_plasma"/>
    <property type="match status" value="1"/>
</dbReference>
<protein>
    <recommendedName>
        <fullName evidence="4">Lipoprotein</fullName>
    </recommendedName>
</protein>
<accession>A0A2K8SF87</accession>
<dbReference type="AlphaFoldDB" id="A0A2K8SF87"/>
<dbReference type="OrthoDB" id="395787at2"/>
<organism evidence="2 3">
    <name type="scientific">Spiroplasma floricola 23-6</name>
    <dbReference type="NCBI Taxonomy" id="1336749"/>
    <lineage>
        <taxon>Bacteria</taxon>
        <taxon>Bacillati</taxon>
        <taxon>Mycoplasmatota</taxon>
        <taxon>Mollicutes</taxon>
        <taxon>Entomoplasmatales</taxon>
        <taxon>Spiroplasmataceae</taxon>
        <taxon>Spiroplasma</taxon>
    </lineage>
</organism>
<keyword evidence="1" id="KW-0732">Signal</keyword>
<reference evidence="2 3" key="1">
    <citation type="submission" date="2017-12" db="EMBL/GenBank/DDBJ databases">
        <title>Complete genome sequence of Spiroplasma floricola 23-6 (ATCC 29989).</title>
        <authorList>
            <person name="Tsai Y.-M."/>
            <person name="Wu P.-S."/>
            <person name="Lo W.-S."/>
            <person name="Kuo C.-H."/>
        </authorList>
    </citation>
    <scope>NUCLEOTIDE SEQUENCE [LARGE SCALE GENOMIC DNA]</scope>
    <source>
        <strain evidence="2 3">23-6</strain>
    </source>
</reference>
<dbReference type="RefSeq" id="WP_100916866.1">
    <property type="nucleotide sequence ID" value="NZ_CP025057.1"/>
</dbReference>
<proteinExistence type="predicted"/>
<dbReference type="KEGG" id="sfz:SFLOR_v1c08600"/>
<evidence type="ECO:0000313" key="2">
    <source>
        <dbReference type="EMBL" id="AUB31908.1"/>
    </source>
</evidence>
<feature type="signal peptide" evidence="1">
    <location>
        <begin position="1"/>
        <end position="23"/>
    </location>
</feature>
<evidence type="ECO:0000256" key="1">
    <source>
        <dbReference type="SAM" id="SignalP"/>
    </source>
</evidence>
<sequence length="579" mass="64842">MKKLLGILSAVSLTVSSPSLVVACATKERITSPKLNRDLAKQLLVSISGNKDLANIDFGSMFTDSEIESVVVNMVNELLSLQYSFDSTNSIYDRLGFKEKYTSTSEGIENLFKDKYKLETRTIAENKLFEEYTKSIKGDRLDYWSVQNSYSLNIQKATKVKSFDGTEDISVSKKNKYIYFNSGDTASEDKIWRFTYEDSKNKSAHLPEIKDLTSEYSGEKKAVFGVVDDSGKYHKISSKTALYLRFQDYFESKILEELNENLLTTAYLKSTMFDIKDSKDKGKSPYINSSSSVFSKTQTLSDSSSESWKTNVKMVWTIRFDITEPSTIDIINQELRKQSIIDPSNGALKTGKSISEIYNLFPTTSSKDGVPKPVIDNKSGYDSYFGWSGYQGLTIYNGDSSLGDSPISGKAYEANVKSWTKGAGIVKNGSNFLTVDSSNSNYADLVLVLPVYMIELLGGSNPTESTYEITGKGKDDKKAMIFSNTIGNDNVYTDRWNNNNNKDLHSKDIQDLVNNQNTGKQAQAALLNQIMYGISKDSSSSDLAKTIIYSKYLDKDEVYYAGLWNKIGSYIKNENDKDE</sequence>
<feature type="chain" id="PRO_5014791350" description="Lipoprotein" evidence="1">
    <location>
        <begin position="24"/>
        <end position="579"/>
    </location>
</feature>